<protein>
    <submittedName>
        <fullName evidence="2">Uncharacterized protein</fullName>
    </submittedName>
</protein>
<proteinExistence type="predicted"/>
<feature type="transmembrane region" description="Helical" evidence="1">
    <location>
        <begin position="205"/>
        <end position="222"/>
    </location>
</feature>
<feature type="transmembrane region" description="Helical" evidence="1">
    <location>
        <begin position="179"/>
        <end position="199"/>
    </location>
</feature>
<feature type="transmembrane region" description="Helical" evidence="1">
    <location>
        <begin position="51"/>
        <end position="70"/>
    </location>
</feature>
<dbReference type="AlphaFoldDB" id="A0A1C6JCF0"/>
<gene>
    <name evidence="2" type="ORF">SAMEA3545359_02084</name>
</gene>
<evidence type="ECO:0000256" key="1">
    <source>
        <dbReference type="SAM" id="Phobius"/>
    </source>
</evidence>
<keyword evidence="1" id="KW-0472">Membrane</keyword>
<name>A0A1C6JCF0_9FIRM</name>
<feature type="transmembrane region" description="Helical" evidence="1">
    <location>
        <begin position="149"/>
        <end position="167"/>
    </location>
</feature>
<sequence>MKNEKYINSIHRWGRWGSFGAIAFMVGIPIVACLIFDCFPSMKLVLQSGSGLLAMFIPIAISEVISYAPVLGSSAYITFITGNVMNLKLPVAINAIELAEVEQSTDAGDAITTVAISASSILTMAIIALGVILLVPLQPVLTLPAVKTATTYMLPALFGGLILGIFSGAAGKYVIKGKLLAVIPAVIIVAIMLALGVPLSTYQGFAIVGMIPVTILAAWIMYKKGIIKVEERAIKKS</sequence>
<evidence type="ECO:0000313" key="2">
    <source>
        <dbReference type="EMBL" id="SCJ79661.1"/>
    </source>
</evidence>
<feature type="transmembrane region" description="Helical" evidence="1">
    <location>
        <begin position="111"/>
        <end position="137"/>
    </location>
</feature>
<keyword evidence="1" id="KW-0812">Transmembrane</keyword>
<organism evidence="2">
    <name type="scientific">uncultured Anaerotruncus sp</name>
    <dbReference type="NCBI Taxonomy" id="905011"/>
    <lineage>
        <taxon>Bacteria</taxon>
        <taxon>Bacillati</taxon>
        <taxon>Bacillota</taxon>
        <taxon>Clostridia</taxon>
        <taxon>Eubacteriales</taxon>
        <taxon>Oscillospiraceae</taxon>
        <taxon>Anaerotruncus</taxon>
        <taxon>environmental samples</taxon>
    </lineage>
</organism>
<accession>A0A1C6JCF0</accession>
<keyword evidence="1" id="KW-1133">Transmembrane helix</keyword>
<feature type="transmembrane region" description="Helical" evidence="1">
    <location>
        <begin position="16"/>
        <end position="39"/>
    </location>
</feature>
<dbReference type="EMBL" id="FMHG01000001">
    <property type="protein sequence ID" value="SCJ79661.1"/>
    <property type="molecule type" value="Genomic_DNA"/>
</dbReference>
<reference evidence="2" key="1">
    <citation type="submission" date="2015-09" db="EMBL/GenBank/DDBJ databases">
        <authorList>
            <consortium name="Pathogen Informatics"/>
        </authorList>
    </citation>
    <scope>NUCLEOTIDE SEQUENCE</scope>
    <source>
        <strain evidence="2">2789STDY5834896</strain>
    </source>
</reference>